<dbReference type="InterPro" id="IPR036259">
    <property type="entry name" value="MFS_trans_sf"/>
</dbReference>
<keyword evidence="2" id="KW-1003">Cell membrane</keyword>
<dbReference type="GO" id="GO:0022857">
    <property type="term" value="F:transmembrane transporter activity"/>
    <property type="evidence" value="ECO:0007669"/>
    <property type="project" value="InterPro"/>
</dbReference>
<feature type="transmembrane region" description="Helical" evidence="7">
    <location>
        <begin position="150"/>
        <end position="169"/>
    </location>
</feature>
<keyword evidence="4 7" id="KW-1133">Transmembrane helix</keyword>
<proteinExistence type="predicted"/>
<feature type="transmembrane region" description="Helical" evidence="7">
    <location>
        <begin position="260"/>
        <end position="277"/>
    </location>
</feature>
<dbReference type="EMBL" id="CP025958">
    <property type="protein sequence ID" value="AWM37751.1"/>
    <property type="molecule type" value="Genomic_DNA"/>
</dbReference>
<dbReference type="InterPro" id="IPR020846">
    <property type="entry name" value="MFS_dom"/>
</dbReference>
<feature type="transmembrane region" description="Helical" evidence="7">
    <location>
        <begin position="92"/>
        <end position="112"/>
    </location>
</feature>
<dbReference type="GO" id="GO:0005886">
    <property type="term" value="C:plasma membrane"/>
    <property type="evidence" value="ECO:0007669"/>
    <property type="project" value="UniProtKB-SubCell"/>
</dbReference>
<dbReference type="InterPro" id="IPR011701">
    <property type="entry name" value="MFS"/>
</dbReference>
<protein>
    <submittedName>
        <fullName evidence="9">MFS transporter</fullName>
    </submittedName>
</protein>
<feature type="transmembrane region" description="Helical" evidence="7">
    <location>
        <begin position="20"/>
        <end position="41"/>
    </location>
</feature>
<evidence type="ECO:0000259" key="8">
    <source>
        <dbReference type="PROSITE" id="PS50850"/>
    </source>
</evidence>
<evidence type="ECO:0000313" key="9">
    <source>
        <dbReference type="EMBL" id="AWM37751.1"/>
    </source>
</evidence>
<dbReference type="OrthoDB" id="212436at2"/>
<keyword evidence="10" id="KW-1185">Reference proteome</keyword>
<dbReference type="PROSITE" id="PS50850">
    <property type="entry name" value="MFS"/>
    <property type="match status" value="1"/>
</dbReference>
<name>A0A2Z3GYM4_9BACT</name>
<dbReference type="Proteomes" id="UP000245802">
    <property type="component" value="Chromosome"/>
</dbReference>
<evidence type="ECO:0000256" key="7">
    <source>
        <dbReference type="SAM" id="Phobius"/>
    </source>
</evidence>
<dbReference type="Pfam" id="PF07690">
    <property type="entry name" value="MFS_1"/>
    <property type="match status" value="1"/>
</dbReference>
<feature type="transmembrane region" description="Helical" evidence="7">
    <location>
        <begin position="61"/>
        <end position="80"/>
    </location>
</feature>
<evidence type="ECO:0000313" key="10">
    <source>
        <dbReference type="Proteomes" id="UP000245802"/>
    </source>
</evidence>
<dbReference type="RefSeq" id="WP_010038563.1">
    <property type="nucleotide sequence ID" value="NZ_CP025958.1"/>
</dbReference>
<evidence type="ECO:0000256" key="6">
    <source>
        <dbReference type="SAM" id="MobiDB-lite"/>
    </source>
</evidence>
<feature type="transmembrane region" description="Helical" evidence="7">
    <location>
        <begin position="118"/>
        <end position="138"/>
    </location>
</feature>
<evidence type="ECO:0000256" key="1">
    <source>
        <dbReference type="ARBA" id="ARBA00004651"/>
    </source>
</evidence>
<gene>
    <name evidence="9" type="ORF">C1280_12605</name>
</gene>
<feature type="region of interest" description="Disordered" evidence="6">
    <location>
        <begin position="427"/>
        <end position="455"/>
    </location>
</feature>
<dbReference type="KEGG" id="gog:C1280_12605"/>
<dbReference type="AlphaFoldDB" id="A0A2Z3GYM4"/>
<dbReference type="Gene3D" id="1.20.1250.20">
    <property type="entry name" value="MFS general substrate transporter like domains"/>
    <property type="match status" value="1"/>
</dbReference>
<keyword evidence="3 7" id="KW-0812">Transmembrane</keyword>
<dbReference type="PANTHER" id="PTHR43124">
    <property type="entry name" value="PURINE EFFLUX PUMP PBUE"/>
    <property type="match status" value="1"/>
</dbReference>
<feature type="domain" description="Major facilitator superfamily (MFS) profile" evidence="8">
    <location>
        <begin position="22"/>
        <end position="408"/>
    </location>
</feature>
<dbReference type="PANTHER" id="PTHR43124:SF10">
    <property type="entry name" value="PURINE EFFLUX PUMP PBUE"/>
    <property type="match status" value="1"/>
</dbReference>
<evidence type="ECO:0000256" key="4">
    <source>
        <dbReference type="ARBA" id="ARBA00022989"/>
    </source>
</evidence>
<comment type="subcellular location">
    <subcellularLocation>
        <location evidence="1">Cell membrane</location>
        <topology evidence="1">Multi-pass membrane protein</topology>
    </subcellularLocation>
</comment>
<evidence type="ECO:0000256" key="3">
    <source>
        <dbReference type="ARBA" id="ARBA00022692"/>
    </source>
</evidence>
<dbReference type="InterPro" id="IPR050189">
    <property type="entry name" value="MFS_Efflux_Transporters"/>
</dbReference>
<feature type="transmembrane region" description="Helical" evidence="7">
    <location>
        <begin position="223"/>
        <end position="248"/>
    </location>
</feature>
<dbReference type="SUPFAM" id="SSF103473">
    <property type="entry name" value="MFS general substrate transporter"/>
    <property type="match status" value="1"/>
</dbReference>
<feature type="transmembrane region" description="Helical" evidence="7">
    <location>
        <begin position="313"/>
        <end position="340"/>
    </location>
</feature>
<accession>A0A2Z3GYM4</accession>
<reference evidence="9 10" key="1">
    <citation type="submission" date="2018-01" db="EMBL/GenBank/DDBJ databases">
        <title>G. obscuriglobus.</title>
        <authorList>
            <person name="Franke J."/>
            <person name="Blomberg W."/>
            <person name="Selmecki A."/>
        </authorList>
    </citation>
    <scope>NUCLEOTIDE SEQUENCE [LARGE SCALE GENOMIC DNA]</scope>
    <source>
        <strain evidence="9 10">DSM 5831</strain>
    </source>
</reference>
<evidence type="ECO:0000256" key="5">
    <source>
        <dbReference type="ARBA" id="ARBA00023136"/>
    </source>
</evidence>
<feature type="transmembrane region" description="Helical" evidence="7">
    <location>
        <begin position="289"/>
        <end position="307"/>
    </location>
</feature>
<sequence length="455" mass="47558">MTAPAEPSQPPGAHISRGEWGLILLLMAIQFTHMVDFVIIMPLGGRLIDELSLKEAQFAHIVSAYAWAAGVASLAASFVMDRFDRKTVLLTMYAGFTLSTLFCGLAGGYELLLLSRTLAGAFGGTAAVALMSVIGDVFPPEKRGRASGAVMSSFAVASIAGLPAGLMLAEWFGRGAPFLVLAALSALVWALVWSKLPPVRGHLTDNRPNRWAEFGEVVSNRTYLGAFAFSFFLVLGTFTVASFIGPYLKALNGWTERQLAQLYFVAGACTLVGMTVVGRLSDKLPRLTLFRVIGSAAIVMALVVTHLPAGPLWVAAIAMSAFMVVAAGRMVPVQALLLGVASPKNRGAFMSVNTAVQHAATGLAPLIAGALVTLNPLPPVGFENVGWVAAVTAAISLVLAGVLKPAPADKSPLDAIDAPVSDALGLPEAHDNRGPVVAKPISPEEPTPEIAKVVS</sequence>
<evidence type="ECO:0000256" key="2">
    <source>
        <dbReference type="ARBA" id="ARBA00022475"/>
    </source>
</evidence>
<feature type="transmembrane region" description="Helical" evidence="7">
    <location>
        <begin position="352"/>
        <end position="373"/>
    </location>
</feature>
<dbReference type="CDD" id="cd17324">
    <property type="entry name" value="MFS_NepI_like"/>
    <property type="match status" value="1"/>
</dbReference>
<keyword evidence="5 7" id="KW-0472">Membrane</keyword>
<feature type="transmembrane region" description="Helical" evidence="7">
    <location>
        <begin position="175"/>
        <end position="193"/>
    </location>
</feature>
<organism evidence="9 10">
    <name type="scientific">Gemmata obscuriglobus</name>
    <dbReference type="NCBI Taxonomy" id="114"/>
    <lineage>
        <taxon>Bacteria</taxon>
        <taxon>Pseudomonadati</taxon>
        <taxon>Planctomycetota</taxon>
        <taxon>Planctomycetia</taxon>
        <taxon>Gemmatales</taxon>
        <taxon>Gemmataceae</taxon>
        <taxon>Gemmata</taxon>
    </lineage>
</organism>
<feature type="transmembrane region" description="Helical" evidence="7">
    <location>
        <begin position="385"/>
        <end position="403"/>
    </location>
</feature>